<dbReference type="AlphaFoldDB" id="A0A087U2H6"/>
<evidence type="ECO:0000256" key="6">
    <source>
        <dbReference type="ARBA" id="ARBA00023034"/>
    </source>
</evidence>
<dbReference type="GO" id="GO:0008417">
    <property type="term" value="F:fucosyltransferase activity"/>
    <property type="evidence" value="ECO:0007669"/>
    <property type="project" value="InterPro"/>
</dbReference>
<dbReference type="GO" id="GO:0000139">
    <property type="term" value="C:Golgi membrane"/>
    <property type="evidence" value="ECO:0007669"/>
    <property type="project" value="UniProtKB-SubCell"/>
</dbReference>
<name>A0A087U2H6_STEMI</name>
<comment type="pathway">
    <text evidence="2">Protein modification; protein glycosylation.</text>
</comment>
<gene>
    <name evidence="9" type="ORF">X975_16079</name>
</gene>
<keyword evidence="4 7" id="KW-0328">Glycosyltransferase</keyword>
<evidence type="ECO:0000256" key="2">
    <source>
        <dbReference type="ARBA" id="ARBA00004922"/>
    </source>
</evidence>
<feature type="domain" description="Fucosyltransferase C-terminal" evidence="8">
    <location>
        <begin position="4"/>
        <end position="117"/>
    </location>
</feature>
<sequence length="149" mass="17660">MAGRYKFYLAFENALCRDYVTEKLFNSLEYDVIPITFGGVNYSQIVPENSTINALEFDTPEELGKYLWEISKNHTRYLSYFTWKNRYRSYLQPWMCNLCEKLHEPVTPATVNGLNDWWNEGHSCLRWTDTGLKPVKKYAFPAYHTKLFS</sequence>
<organism evidence="9 10">
    <name type="scientific">Stegodyphus mimosarum</name>
    <name type="common">African social velvet spider</name>
    <dbReference type="NCBI Taxonomy" id="407821"/>
    <lineage>
        <taxon>Eukaryota</taxon>
        <taxon>Metazoa</taxon>
        <taxon>Ecdysozoa</taxon>
        <taxon>Arthropoda</taxon>
        <taxon>Chelicerata</taxon>
        <taxon>Arachnida</taxon>
        <taxon>Araneae</taxon>
        <taxon>Araneomorphae</taxon>
        <taxon>Entelegynae</taxon>
        <taxon>Eresoidea</taxon>
        <taxon>Eresidae</taxon>
        <taxon>Stegodyphus</taxon>
    </lineage>
</organism>
<dbReference type="STRING" id="407821.A0A087U2H6"/>
<keyword evidence="10" id="KW-1185">Reference proteome</keyword>
<dbReference type="EC" id="2.4.1.-" evidence="7"/>
<dbReference type="Proteomes" id="UP000054359">
    <property type="component" value="Unassembled WGS sequence"/>
</dbReference>
<dbReference type="SUPFAM" id="SSF53756">
    <property type="entry name" value="UDP-Glycosyltransferase/glycogen phosphorylase"/>
    <property type="match status" value="1"/>
</dbReference>
<protein>
    <recommendedName>
        <fullName evidence="7">Fucosyltransferase</fullName>
        <ecNumber evidence="7">2.4.1.-</ecNumber>
    </recommendedName>
</protein>
<comment type="similarity">
    <text evidence="3 7">Belongs to the glycosyltransferase 10 family.</text>
</comment>
<dbReference type="PANTHER" id="PTHR48438:SF1">
    <property type="entry name" value="ALPHA-(1,3)-FUCOSYLTRANSFERASE C-RELATED"/>
    <property type="match status" value="1"/>
</dbReference>
<dbReference type="Gene3D" id="3.40.50.11660">
    <property type="entry name" value="Glycosyl transferase family 10, C-terminal domain"/>
    <property type="match status" value="1"/>
</dbReference>
<dbReference type="PANTHER" id="PTHR48438">
    <property type="entry name" value="ALPHA-(1,3)-FUCOSYLTRANSFERASE C-RELATED"/>
    <property type="match status" value="1"/>
</dbReference>
<dbReference type="UniPathway" id="UPA00378"/>
<dbReference type="Pfam" id="PF00852">
    <property type="entry name" value="Glyco_transf_10"/>
    <property type="match status" value="1"/>
</dbReference>
<keyword evidence="7" id="KW-0472">Membrane</keyword>
<evidence type="ECO:0000259" key="8">
    <source>
        <dbReference type="Pfam" id="PF00852"/>
    </source>
</evidence>
<evidence type="ECO:0000256" key="1">
    <source>
        <dbReference type="ARBA" id="ARBA00004323"/>
    </source>
</evidence>
<dbReference type="OrthoDB" id="427096at2759"/>
<dbReference type="InterPro" id="IPR038577">
    <property type="entry name" value="GT10-like_C_sf"/>
</dbReference>
<dbReference type="InterPro" id="IPR001503">
    <property type="entry name" value="Glyco_trans_10"/>
</dbReference>
<comment type="subcellular location">
    <subcellularLocation>
        <location evidence="1">Golgi apparatus membrane</location>
        <topology evidence="1">Single-pass type II membrane protein</topology>
    </subcellularLocation>
    <subcellularLocation>
        <location evidence="7">Golgi apparatus</location>
        <location evidence="7">Golgi stack membrane</location>
        <topology evidence="7">Single-pass type II membrane protein</topology>
    </subcellularLocation>
</comment>
<keyword evidence="6 7" id="KW-0333">Golgi apparatus</keyword>
<evidence type="ECO:0000313" key="9">
    <source>
        <dbReference type="EMBL" id="KFM71565.1"/>
    </source>
</evidence>
<proteinExistence type="inferred from homology"/>
<evidence type="ECO:0000256" key="4">
    <source>
        <dbReference type="ARBA" id="ARBA00022676"/>
    </source>
</evidence>
<keyword evidence="5 7" id="KW-0808">Transferase</keyword>
<evidence type="ECO:0000256" key="7">
    <source>
        <dbReference type="RuleBase" id="RU003832"/>
    </source>
</evidence>
<evidence type="ECO:0000256" key="3">
    <source>
        <dbReference type="ARBA" id="ARBA00008919"/>
    </source>
</evidence>
<dbReference type="EMBL" id="KK117843">
    <property type="protein sequence ID" value="KFM71565.1"/>
    <property type="molecule type" value="Genomic_DNA"/>
</dbReference>
<dbReference type="GO" id="GO:0032580">
    <property type="term" value="C:Golgi cisterna membrane"/>
    <property type="evidence" value="ECO:0007669"/>
    <property type="project" value="UniProtKB-SubCell"/>
</dbReference>
<feature type="non-terminal residue" evidence="9">
    <location>
        <position position="149"/>
    </location>
</feature>
<evidence type="ECO:0000256" key="5">
    <source>
        <dbReference type="ARBA" id="ARBA00022679"/>
    </source>
</evidence>
<dbReference type="InterPro" id="IPR055270">
    <property type="entry name" value="Glyco_tran_10_C"/>
</dbReference>
<evidence type="ECO:0000313" key="10">
    <source>
        <dbReference type="Proteomes" id="UP000054359"/>
    </source>
</evidence>
<dbReference type="OMA" id="CEKLHEP"/>
<reference evidence="9 10" key="1">
    <citation type="submission" date="2013-11" db="EMBL/GenBank/DDBJ databases">
        <title>Genome sequencing of Stegodyphus mimosarum.</title>
        <authorList>
            <person name="Bechsgaard J."/>
        </authorList>
    </citation>
    <scope>NUCLEOTIDE SEQUENCE [LARGE SCALE GENOMIC DNA]</scope>
</reference>
<accession>A0A087U2H6</accession>
<keyword evidence="7" id="KW-0812">Transmembrane</keyword>